<dbReference type="Pfam" id="PF00665">
    <property type="entry name" value="rve"/>
    <property type="match status" value="1"/>
</dbReference>
<gene>
    <name evidence="3" type="ORF">ACCUM_2045</name>
</gene>
<keyword evidence="4" id="KW-1185">Reference proteome</keyword>
<dbReference type="InterPro" id="IPR036397">
    <property type="entry name" value="RNaseH_sf"/>
</dbReference>
<dbReference type="AlphaFoldDB" id="A0A5S4EGF1"/>
<comment type="caution">
    <text evidence="3">The sequence shown here is derived from an EMBL/GenBank/DDBJ whole genome shotgun (WGS) entry which is preliminary data.</text>
</comment>
<protein>
    <submittedName>
        <fullName evidence="3">Mobile element protein</fullName>
    </submittedName>
</protein>
<dbReference type="InterPro" id="IPR012337">
    <property type="entry name" value="RNaseH-like_sf"/>
</dbReference>
<organism evidence="3 4">
    <name type="scientific">Candidatus Accumulibacter phosphatis</name>
    <dbReference type="NCBI Taxonomy" id="327160"/>
    <lineage>
        <taxon>Bacteria</taxon>
        <taxon>Pseudomonadati</taxon>
        <taxon>Pseudomonadota</taxon>
        <taxon>Betaproteobacteria</taxon>
        <taxon>Candidatus Accumulibacter</taxon>
    </lineage>
</organism>
<feature type="region of interest" description="Disordered" evidence="1">
    <location>
        <begin position="114"/>
        <end position="148"/>
    </location>
</feature>
<feature type="compositionally biased region" description="Low complexity" evidence="1">
    <location>
        <begin position="122"/>
        <end position="134"/>
    </location>
</feature>
<dbReference type="GO" id="GO:0003676">
    <property type="term" value="F:nucleic acid binding"/>
    <property type="evidence" value="ECO:0007669"/>
    <property type="project" value="InterPro"/>
</dbReference>
<dbReference type="GO" id="GO:0015074">
    <property type="term" value="P:DNA integration"/>
    <property type="evidence" value="ECO:0007669"/>
    <property type="project" value="InterPro"/>
</dbReference>
<dbReference type="Gene3D" id="3.30.420.10">
    <property type="entry name" value="Ribonuclease H-like superfamily/Ribonuclease H"/>
    <property type="match status" value="1"/>
</dbReference>
<reference evidence="3 4" key="1">
    <citation type="submission" date="2019-04" db="EMBL/GenBank/DDBJ databases">
        <title>A novel phosphate-accumulating bacterium identified in bioreactor for phosphate removal from wastewater.</title>
        <authorList>
            <person name="Kotlyarov R.Y."/>
            <person name="Beletsky A.V."/>
            <person name="Kallistova A.Y."/>
            <person name="Dorofeev A.G."/>
            <person name="Nikolaev Y.Y."/>
            <person name="Pimenov N.V."/>
            <person name="Ravin N.V."/>
            <person name="Mardanov A.V."/>
        </authorList>
    </citation>
    <scope>NUCLEOTIDE SEQUENCE [LARGE SCALE GENOMIC DNA]</scope>
    <source>
        <strain evidence="3 4">Bin19</strain>
    </source>
</reference>
<name>A0A5S4EGF1_9PROT</name>
<dbReference type="InterPro" id="IPR001584">
    <property type="entry name" value="Integrase_cat-core"/>
</dbReference>
<dbReference type="SUPFAM" id="SSF53098">
    <property type="entry name" value="Ribonuclease H-like"/>
    <property type="match status" value="1"/>
</dbReference>
<evidence type="ECO:0000259" key="2">
    <source>
        <dbReference type="PROSITE" id="PS50994"/>
    </source>
</evidence>
<dbReference type="PANTHER" id="PTHR46889:SF4">
    <property type="entry name" value="TRANSPOSASE INSO FOR INSERTION SEQUENCE ELEMENT IS911B-RELATED"/>
    <property type="match status" value="1"/>
</dbReference>
<proteinExistence type="predicted"/>
<dbReference type="PROSITE" id="PS50994">
    <property type="entry name" value="INTEGRASE"/>
    <property type="match status" value="1"/>
</dbReference>
<accession>A0A5S4EGF1</accession>
<dbReference type="PANTHER" id="PTHR46889">
    <property type="entry name" value="TRANSPOSASE INSF FOR INSERTION SEQUENCE IS3B-RELATED"/>
    <property type="match status" value="1"/>
</dbReference>
<evidence type="ECO:0000313" key="3">
    <source>
        <dbReference type="EMBL" id="TMQ74352.1"/>
    </source>
</evidence>
<feature type="domain" description="Integrase catalytic" evidence="2">
    <location>
        <begin position="1"/>
        <end position="148"/>
    </location>
</feature>
<sequence>MWTADMTYIWTHEGWLYLAVVRDLFHREVVGGSIHPRVTADSADHGVVPQKAGAGLIHHSDRGSPYASHTFQARLEAYGIVCSMSRKGTCRDNAPTESFFNSLKNGRMSGCHAPATVRGPLRRPTCSTTSNRSTTGGGNTLRSATPRQ</sequence>
<evidence type="ECO:0000256" key="1">
    <source>
        <dbReference type="SAM" id="MobiDB-lite"/>
    </source>
</evidence>
<dbReference type="Proteomes" id="UP000306324">
    <property type="component" value="Unassembled WGS sequence"/>
</dbReference>
<evidence type="ECO:0000313" key="4">
    <source>
        <dbReference type="Proteomes" id="UP000306324"/>
    </source>
</evidence>
<dbReference type="InterPro" id="IPR050900">
    <property type="entry name" value="Transposase_IS3/IS150/IS904"/>
</dbReference>
<dbReference type="EMBL" id="SWAD01000245">
    <property type="protein sequence ID" value="TMQ74352.1"/>
    <property type="molecule type" value="Genomic_DNA"/>
</dbReference>